<keyword evidence="3" id="KW-1185">Reference proteome</keyword>
<dbReference type="Gene3D" id="2.60.40.10">
    <property type="entry name" value="Immunoglobulins"/>
    <property type="match status" value="1"/>
</dbReference>
<evidence type="ECO:0000313" key="3">
    <source>
        <dbReference type="Proteomes" id="UP001162741"/>
    </source>
</evidence>
<dbReference type="EMBL" id="CP107006">
    <property type="protein sequence ID" value="UYQ95598.1"/>
    <property type="molecule type" value="Genomic_DNA"/>
</dbReference>
<evidence type="ECO:0000313" key="2">
    <source>
        <dbReference type="EMBL" id="UYQ95598.1"/>
    </source>
</evidence>
<name>A0ABY6J7C8_9BACT</name>
<feature type="chain" id="PRO_5045386552" evidence="1">
    <location>
        <begin position="22"/>
        <end position="365"/>
    </location>
</feature>
<proteinExistence type="predicted"/>
<dbReference type="Proteomes" id="UP001162741">
    <property type="component" value="Chromosome"/>
</dbReference>
<keyword evidence="1" id="KW-0732">Signal</keyword>
<dbReference type="InterPro" id="IPR013783">
    <property type="entry name" value="Ig-like_fold"/>
</dbReference>
<reference evidence="2" key="1">
    <citation type="submission" date="2022-10" db="EMBL/GenBank/DDBJ databases">
        <title>Chitinophaga sp. nov., isolated from soil.</title>
        <authorList>
            <person name="Jeon C.O."/>
        </authorList>
    </citation>
    <scope>NUCLEOTIDE SEQUENCE</scope>
    <source>
        <strain evidence="2">R8</strain>
    </source>
</reference>
<gene>
    <name evidence="2" type="ORF">MKQ68_10845</name>
</gene>
<feature type="signal peptide" evidence="1">
    <location>
        <begin position="1"/>
        <end position="21"/>
    </location>
</feature>
<evidence type="ECO:0000256" key="1">
    <source>
        <dbReference type="SAM" id="SignalP"/>
    </source>
</evidence>
<dbReference type="RefSeq" id="WP_264283316.1">
    <property type="nucleotide sequence ID" value="NZ_CP107006.1"/>
</dbReference>
<accession>A0ABY6J7C8</accession>
<sequence length="365" mass="41423">MRKYRILLLLCCLVCPVFLKAQVSFNFLPEVHGRTLEGLFLVKVGNMENTSRLVTMAITVTEARTGKLTEIRTKPFQLRPGMNQLPAGVAGGAALSFANNKQATVLKQSNFFPEGDYDYCFEIKDVEKNGLVIGDQCFNYALQPFSPLLLMEPFDGDNICERRPTLFWQPLMPAVPGVQYRLILAEVKQGQGKVEALNYNLPLLNQTGISTPMLFYPPTARQLEEGKRYTWQVMAYRNELLLASSEIWEFVVKCTDSLPALPDEGFRNINDLTKGNFYIANGRVMFAMHNMYDKTSLEYSVQCLTKPEMKIGKLPKVKLDRGSNQITIDLSDHKSFVDGYFYIMQVKIPGGQTKQLRFIYKNASE</sequence>
<protein>
    <submittedName>
        <fullName evidence="2">DUF928 domain-containing protein</fullName>
    </submittedName>
</protein>
<organism evidence="2 3">
    <name type="scientific">Chitinophaga horti</name>
    <dbReference type="NCBI Taxonomy" id="2920382"/>
    <lineage>
        <taxon>Bacteria</taxon>
        <taxon>Pseudomonadati</taxon>
        <taxon>Bacteroidota</taxon>
        <taxon>Chitinophagia</taxon>
        <taxon>Chitinophagales</taxon>
        <taxon>Chitinophagaceae</taxon>
        <taxon>Chitinophaga</taxon>
    </lineage>
</organism>